<keyword evidence="2" id="KW-1185">Reference proteome</keyword>
<protein>
    <recommendedName>
        <fullName evidence="3">Hydrolase</fullName>
    </recommendedName>
</protein>
<comment type="caution">
    <text evidence="1">The sequence shown here is derived from an EMBL/GenBank/DDBJ whole genome shotgun (WGS) entry which is preliminary data.</text>
</comment>
<dbReference type="AlphaFoldDB" id="A0A8I1AE04"/>
<dbReference type="RefSeq" id="WP_037998138.1">
    <property type="nucleotide sequence ID" value="NZ_JACEIR010000011.1"/>
</dbReference>
<dbReference type="EMBL" id="JAECVW010000009">
    <property type="protein sequence ID" value="MBH8596062.1"/>
    <property type="molecule type" value="Genomic_DNA"/>
</dbReference>
<proteinExistence type="predicted"/>
<evidence type="ECO:0000313" key="1">
    <source>
        <dbReference type="EMBL" id="MBH8596062.1"/>
    </source>
</evidence>
<reference evidence="1 2" key="1">
    <citation type="submission" date="2020-12" db="EMBL/GenBank/DDBJ databases">
        <title>WGS of Thermoactinomyces spp.</title>
        <authorList>
            <person name="Cheng K."/>
        </authorList>
    </citation>
    <scope>NUCLEOTIDE SEQUENCE [LARGE SCALE GENOMIC DNA]</scope>
    <source>
        <strain evidence="2">CICC 10671\DSM 43846</strain>
    </source>
</reference>
<dbReference type="Proteomes" id="UP000633619">
    <property type="component" value="Unassembled WGS sequence"/>
</dbReference>
<name>A0A8I1AE04_THEIN</name>
<organism evidence="1 2">
    <name type="scientific">Thermoactinomyces intermedius</name>
    <dbReference type="NCBI Taxonomy" id="2024"/>
    <lineage>
        <taxon>Bacteria</taxon>
        <taxon>Bacillati</taxon>
        <taxon>Bacillota</taxon>
        <taxon>Bacilli</taxon>
        <taxon>Bacillales</taxon>
        <taxon>Thermoactinomycetaceae</taxon>
        <taxon>Thermoactinomyces</taxon>
    </lineage>
</organism>
<accession>A0A8I1AE04</accession>
<evidence type="ECO:0008006" key="3">
    <source>
        <dbReference type="Google" id="ProtNLM"/>
    </source>
</evidence>
<evidence type="ECO:0000313" key="2">
    <source>
        <dbReference type="Proteomes" id="UP000633619"/>
    </source>
</evidence>
<gene>
    <name evidence="1" type="ORF">I8U20_12120</name>
</gene>
<sequence>MEQEKRKYYVSLEFGTHTGEIQAQKDENSPVFQYEIEATPQEVEQLEKLFAEAQETELQFFAKAHVPFLDNEAAENAEEDREINRIYQMIYQLGTEKTREQLREIGVIR</sequence>